<dbReference type="EMBL" id="CP088295">
    <property type="protein sequence ID" value="UUY02407.1"/>
    <property type="molecule type" value="Genomic_DNA"/>
</dbReference>
<keyword evidence="3" id="KW-1185">Reference proteome</keyword>
<proteinExistence type="predicted"/>
<evidence type="ECO:0000313" key="2">
    <source>
        <dbReference type="EMBL" id="UUY02407.1"/>
    </source>
</evidence>
<reference evidence="3" key="1">
    <citation type="submission" date="2021-11" db="EMBL/GenBank/DDBJ databases">
        <title>Cultivation dependent microbiological survey of springs from the worlds oldest radium mine currently devoted to the extraction of radon-saturated water.</title>
        <authorList>
            <person name="Kapinusova G."/>
            <person name="Smrhova T."/>
            <person name="Strejcek M."/>
            <person name="Suman J."/>
            <person name="Jani K."/>
            <person name="Pajer P."/>
            <person name="Uhlik O."/>
        </authorList>
    </citation>
    <scope>NUCLEOTIDE SEQUENCE [LARGE SCALE GENOMIC DNA]</scope>
    <source>
        <strain evidence="3">J379</strain>
    </source>
</reference>
<name>A0ABY5PD97_9ACTN</name>
<evidence type="ECO:0000259" key="1">
    <source>
        <dbReference type="Pfam" id="PF01872"/>
    </source>
</evidence>
<feature type="domain" description="Bacterial bifunctional deaminase-reductase C-terminal" evidence="1">
    <location>
        <begin position="39"/>
        <end position="84"/>
    </location>
</feature>
<dbReference type="InterPro" id="IPR024072">
    <property type="entry name" value="DHFR-like_dom_sf"/>
</dbReference>
<dbReference type="Pfam" id="PF01872">
    <property type="entry name" value="RibD_C"/>
    <property type="match status" value="1"/>
</dbReference>
<protein>
    <submittedName>
        <fullName evidence="2">Dihydrofolate reductase family protein</fullName>
    </submittedName>
</protein>
<organism evidence="2 3">
    <name type="scientific">Svornostia abyssi</name>
    <dbReference type="NCBI Taxonomy" id="2898438"/>
    <lineage>
        <taxon>Bacteria</taxon>
        <taxon>Bacillati</taxon>
        <taxon>Actinomycetota</taxon>
        <taxon>Thermoleophilia</taxon>
        <taxon>Solirubrobacterales</taxon>
        <taxon>Baekduiaceae</taxon>
        <taxon>Svornostia</taxon>
    </lineage>
</organism>
<sequence>MFVLTHHAREPIEMEGGTVFHFVTDGFDAAYAQARETAGEHGVDIAGGASTVRQALAAGVVDELTLDIAPVLLAAGERIFDGVDAFGMEPVEVLHSPLATHIRYRRAT</sequence>
<gene>
    <name evidence="2" type="ORF">LRS13_17085</name>
</gene>
<dbReference type="SUPFAM" id="SSF53597">
    <property type="entry name" value="Dihydrofolate reductase-like"/>
    <property type="match status" value="1"/>
</dbReference>
<dbReference type="Gene3D" id="3.40.430.10">
    <property type="entry name" value="Dihydrofolate Reductase, subunit A"/>
    <property type="match status" value="1"/>
</dbReference>
<evidence type="ECO:0000313" key="3">
    <source>
        <dbReference type="Proteomes" id="UP001058860"/>
    </source>
</evidence>
<dbReference type="InterPro" id="IPR002734">
    <property type="entry name" value="RibDG_C"/>
</dbReference>
<dbReference type="Proteomes" id="UP001058860">
    <property type="component" value="Chromosome"/>
</dbReference>
<accession>A0ABY5PD97</accession>